<protein>
    <submittedName>
        <fullName evidence="2">Uncharacterized protein</fullName>
    </submittedName>
</protein>
<dbReference type="AlphaFoldDB" id="A0AAE1Q4K4"/>
<dbReference type="EMBL" id="JAWZYT010000744">
    <property type="protein sequence ID" value="KAK4319526.1"/>
    <property type="molecule type" value="Genomic_DNA"/>
</dbReference>
<feature type="region of interest" description="Disordered" evidence="1">
    <location>
        <begin position="481"/>
        <end position="508"/>
    </location>
</feature>
<feature type="compositionally biased region" description="Polar residues" evidence="1">
    <location>
        <begin position="1042"/>
        <end position="1051"/>
    </location>
</feature>
<feature type="region of interest" description="Disordered" evidence="1">
    <location>
        <begin position="365"/>
        <end position="424"/>
    </location>
</feature>
<feature type="compositionally biased region" description="Low complexity" evidence="1">
    <location>
        <begin position="401"/>
        <end position="410"/>
    </location>
</feature>
<organism evidence="2 3">
    <name type="scientific">Petrolisthes manimaculis</name>
    <dbReference type="NCBI Taxonomy" id="1843537"/>
    <lineage>
        <taxon>Eukaryota</taxon>
        <taxon>Metazoa</taxon>
        <taxon>Ecdysozoa</taxon>
        <taxon>Arthropoda</taxon>
        <taxon>Crustacea</taxon>
        <taxon>Multicrustacea</taxon>
        <taxon>Malacostraca</taxon>
        <taxon>Eumalacostraca</taxon>
        <taxon>Eucarida</taxon>
        <taxon>Decapoda</taxon>
        <taxon>Pleocyemata</taxon>
        <taxon>Anomura</taxon>
        <taxon>Galatheoidea</taxon>
        <taxon>Porcellanidae</taxon>
        <taxon>Petrolisthes</taxon>
    </lineage>
</organism>
<feature type="compositionally biased region" description="Basic and acidic residues" evidence="1">
    <location>
        <begin position="914"/>
        <end position="923"/>
    </location>
</feature>
<feature type="compositionally biased region" description="Low complexity" evidence="1">
    <location>
        <begin position="1186"/>
        <end position="1195"/>
    </location>
</feature>
<reference evidence="2" key="1">
    <citation type="submission" date="2023-11" db="EMBL/GenBank/DDBJ databases">
        <title>Genome assemblies of two species of porcelain crab, Petrolisthes cinctipes and Petrolisthes manimaculis (Anomura: Porcellanidae).</title>
        <authorList>
            <person name="Angst P."/>
        </authorList>
    </citation>
    <scope>NUCLEOTIDE SEQUENCE</scope>
    <source>
        <strain evidence="2">PB745_02</strain>
        <tissue evidence="2">Gill</tissue>
    </source>
</reference>
<keyword evidence="3" id="KW-1185">Reference proteome</keyword>
<proteinExistence type="predicted"/>
<feature type="compositionally biased region" description="Basic and acidic residues" evidence="1">
    <location>
        <begin position="939"/>
        <end position="950"/>
    </location>
</feature>
<gene>
    <name evidence="2" type="ORF">Pmani_009541</name>
</gene>
<feature type="region of interest" description="Disordered" evidence="1">
    <location>
        <begin position="1123"/>
        <end position="1147"/>
    </location>
</feature>
<feature type="compositionally biased region" description="Polar residues" evidence="1">
    <location>
        <begin position="322"/>
        <end position="336"/>
    </location>
</feature>
<evidence type="ECO:0000256" key="1">
    <source>
        <dbReference type="SAM" id="MobiDB-lite"/>
    </source>
</evidence>
<name>A0AAE1Q4K4_9EUCA</name>
<feature type="compositionally biased region" description="Basic and acidic residues" evidence="1">
    <location>
        <begin position="484"/>
        <end position="496"/>
    </location>
</feature>
<sequence length="1227" mass="135239">MAPIRLPPEEAVQSVTNAILTVLRHSSNAAFISACLTRLQVHTLEEGERRLKHQLWSILHKLQAVEVPPQVAEDITALTLQQQHHHHASFHPGFQEDIRGEITHASQHQVGMVGDEFDQHLFILSPESAHTQDHEVNYHPRARSDCTGNTWHQPEPTHHFSAMDTSESDSHPVHENIMVNTDHIVVENDFLNNDLNTQHQHTSRQEMYQGRQELEDVNCEVGHMSHTQESALSDSPVVLLNLKRQLDSLHDTNNTQQEGMASNIVRDTNAPNINAHTTTSSFTSSEMINKALSMLSHITEKDDGLSSQSMIDAAINELSGMLSQDVSSQHTHPQPCSLTPPSSSHSLSQTLGLVEHYHAAHNTAALPNDHNVLPTGEDQSLPAGDPQSTVHLQVSETTDHQSLSQDSQSLLKEKSDDPLPKSSCYDSMIQAENHETTHEACLISLEFPAVRNRELVASPPKIIQECTSSCLAKTQEVAPSSLVRTEEVKPSSHVGDEGNAQPISDGSDVSCTTTIITTKHQHSCTDLDYVMNSKRLRLTSTAHMTNKDPETDSIPPNISNTDSERYDATQLQGSYKQPNVDDTVSTMSDLLPDTSETTTNMTNIQPVACAEPDKRLNFEPCIENKLTHRYDMQTDVTLKKAVFSSPTSRVLQHNNSPVDLVLLQTEESTNSNLLPTQKQPPIKNYRLTKPRLTVNDLLVLEESGSEEGDSQDTVTRTNSENDSNEDSESLLKDVCNDALLVALPSIDVHSADLVTSDTRNFPGDKTQEEVSEYVNIDDKLHHEYSKEEYITASVLSEDLSKEHEIVDHSNQYSVNTNVDEANVTTMSNLDSEPLTGLGGKKQVCATMSGNATENVRESEEEQDQVNQAGNDINEAVSPRATSGSELQEAVALRPHNLHESRESGTTGQASRQLTRNDDFHQEEITTLEFVGTSSQYLPEDTRNSDMSLDHHHTRQGTVVETLLPDEKMENKPETTGTSVVICTSECTFTRPQDISVLPDTRGEIMEVVNSPRTVTSSTHTKAVTMEGQCYISPPDMNKVWKSPQTVTTSSHGKPLTGKDHCSSSPFTDVNSTNKGIITSVKKAFQTVSTPTYKKIVPIGGRLSQQPGTTPSYTRKVLSEVEISPQLATTPRHKSKVPTGDHYNSSPSTILLDSSIEVVLPDDDDDEEEEKEEQPLRAVGTGDSLHHSFSSVSSDSGGNKNEEVLGKTPQLVDVSSDSLECNSDDFAW</sequence>
<dbReference type="Proteomes" id="UP001292094">
    <property type="component" value="Unassembled WGS sequence"/>
</dbReference>
<dbReference type="PROSITE" id="PS51257">
    <property type="entry name" value="PROKAR_LIPOPROTEIN"/>
    <property type="match status" value="1"/>
</dbReference>
<feature type="region of interest" description="Disordered" evidence="1">
    <location>
        <begin position="1042"/>
        <end position="1066"/>
    </location>
</feature>
<feature type="compositionally biased region" description="Polar residues" evidence="1">
    <location>
        <begin position="386"/>
        <end position="396"/>
    </location>
</feature>
<feature type="compositionally biased region" description="Low complexity" evidence="1">
    <location>
        <begin position="337"/>
        <end position="348"/>
    </location>
</feature>
<comment type="caution">
    <text evidence="2">The sequence shown here is derived from an EMBL/GenBank/DDBJ whole genome shotgun (WGS) entry which is preliminary data.</text>
</comment>
<feature type="region of interest" description="Disordered" evidence="1">
    <location>
        <begin position="894"/>
        <end position="952"/>
    </location>
</feature>
<feature type="region of interest" description="Disordered" evidence="1">
    <location>
        <begin position="1162"/>
        <end position="1227"/>
    </location>
</feature>
<accession>A0AAE1Q4K4</accession>
<feature type="region of interest" description="Disordered" evidence="1">
    <location>
        <begin position="322"/>
        <end position="348"/>
    </location>
</feature>
<evidence type="ECO:0000313" key="2">
    <source>
        <dbReference type="EMBL" id="KAK4319526.1"/>
    </source>
</evidence>
<feature type="compositionally biased region" description="Polar residues" evidence="1">
    <location>
        <begin position="903"/>
        <end position="913"/>
    </location>
</feature>
<evidence type="ECO:0000313" key="3">
    <source>
        <dbReference type="Proteomes" id="UP001292094"/>
    </source>
</evidence>
<feature type="compositionally biased region" description="Acidic residues" evidence="1">
    <location>
        <begin position="1162"/>
        <end position="1171"/>
    </location>
</feature>
<feature type="region of interest" description="Disordered" evidence="1">
    <location>
        <begin position="701"/>
        <end position="729"/>
    </location>
</feature>